<organism evidence="2 3">
    <name type="scientific">Sphaerobolus stellatus (strain SS14)</name>
    <dbReference type="NCBI Taxonomy" id="990650"/>
    <lineage>
        <taxon>Eukaryota</taxon>
        <taxon>Fungi</taxon>
        <taxon>Dikarya</taxon>
        <taxon>Basidiomycota</taxon>
        <taxon>Agaricomycotina</taxon>
        <taxon>Agaricomycetes</taxon>
        <taxon>Phallomycetidae</taxon>
        <taxon>Geastrales</taxon>
        <taxon>Sphaerobolaceae</taxon>
        <taxon>Sphaerobolus</taxon>
    </lineage>
</organism>
<dbReference type="HOGENOM" id="CLU_2544065_0_0_1"/>
<gene>
    <name evidence="2" type="ORF">M422DRAFT_249561</name>
</gene>
<reference evidence="2 3" key="1">
    <citation type="submission" date="2014-06" db="EMBL/GenBank/DDBJ databases">
        <title>Evolutionary Origins and Diversification of the Mycorrhizal Mutualists.</title>
        <authorList>
            <consortium name="DOE Joint Genome Institute"/>
            <consortium name="Mycorrhizal Genomics Consortium"/>
            <person name="Kohler A."/>
            <person name="Kuo A."/>
            <person name="Nagy L.G."/>
            <person name="Floudas D."/>
            <person name="Copeland A."/>
            <person name="Barry K.W."/>
            <person name="Cichocki N."/>
            <person name="Veneault-Fourrey C."/>
            <person name="LaButti K."/>
            <person name="Lindquist E.A."/>
            <person name="Lipzen A."/>
            <person name="Lundell T."/>
            <person name="Morin E."/>
            <person name="Murat C."/>
            <person name="Riley R."/>
            <person name="Ohm R."/>
            <person name="Sun H."/>
            <person name="Tunlid A."/>
            <person name="Henrissat B."/>
            <person name="Grigoriev I.V."/>
            <person name="Hibbett D.S."/>
            <person name="Martin F."/>
        </authorList>
    </citation>
    <scope>NUCLEOTIDE SEQUENCE [LARGE SCALE GENOMIC DNA]</scope>
    <source>
        <strain evidence="2 3">SS14</strain>
    </source>
</reference>
<protein>
    <submittedName>
        <fullName evidence="2">Uncharacterized protein</fullName>
    </submittedName>
</protein>
<name>A0A0C9VUX4_SPHS4</name>
<dbReference type="Proteomes" id="UP000054279">
    <property type="component" value="Unassembled WGS sequence"/>
</dbReference>
<feature type="compositionally biased region" description="Polar residues" evidence="1">
    <location>
        <begin position="73"/>
        <end position="83"/>
    </location>
</feature>
<keyword evidence="3" id="KW-1185">Reference proteome</keyword>
<evidence type="ECO:0000256" key="1">
    <source>
        <dbReference type="SAM" id="MobiDB-lite"/>
    </source>
</evidence>
<dbReference type="AlphaFoldDB" id="A0A0C9VUX4"/>
<sequence>MDLIRNDVTQVEFQKAIHMAIVNVTKDDVTAFQTVAPDNTSAATPPLSIAVARPDPSTLANRSEKNTEDINMDNHSVVNDTSI</sequence>
<proteinExistence type="predicted"/>
<feature type="region of interest" description="Disordered" evidence="1">
    <location>
        <begin position="39"/>
        <end position="83"/>
    </location>
</feature>
<evidence type="ECO:0000313" key="2">
    <source>
        <dbReference type="EMBL" id="KIJ46819.1"/>
    </source>
</evidence>
<evidence type="ECO:0000313" key="3">
    <source>
        <dbReference type="Proteomes" id="UP000054279"/>
    </source>
</evidence>
<dbReference type="EMBL" id="KN837105">
    <property type="protein sequence ID" value="KIJ46819.1"/>
    <property type="molecule type" value="Genomic_DNA"/>
</dbReference>
<accession>A0A0C9VUX4</accession>